<dbReference type="AlphaFoldDB" id="K9ZR30"/>
<dbReference type="OrthoDB" id="9789605at2"/>
<dbReference type="KEGG" id="acy:Anacy_5503"/>
<dbReference type="InterPro" id="IPR000182">
    <property type="entry name" value="GNAT_dom"/>
</dbReference>
<reference evidence="3" key="1">
    <citation type="journal article" date="2013" name="Proc. Natl. Acad. Sci. U.S.A.">
        <title>Improving the coverage of the cyanobacterial phylum using diversity-driven genome sequencing.</title>
        <authorList>
            <person name="Shih P.M."/>
            <person name="Wu D."/>
            <person name="Latifi A."/>
            <person name="Axen S.D."/>
            <person name="Fewer D.P."/>
            <person name="Talla E."/>
            <person name="Calteau A."/>
            <person name="Cai F."/>
            <person name="Tandeau de Marsac N."/>
            <person name="Rippka R."/>
            <person name="Herdman M."/>
            <person name="Sivonen K."/>
            <person name="Coursin T."/>
            <person name="Laurent T."/>
            <person name="Goodwin L."/>
            <person name="Nolan M."/>
            <person name="Davenport K.W."/>
            <person name="Han C.S."/>
            <person name="Rubin E.M."/>
            <person name="Eisen J.A."/>
            <person name="Woyke T."/>
            <person name="Gugger M."/>
            <person name="Kerfeld C.A."/>
        </authorList>
    </citation>
    <scope>NUCLEOTIDE SEQUENCE [LARGE SCALE GENOMIC DNA]</scope>
    <source>
        <strain evidence="3">ATCC 27899 / PCC 7122</strain>
    </source>
</reference>
<accession>K9ZR30</accession>
<keyword evidence="3" id="KW-1185">Reference proteome</keyword>
<protein>
    <recommendedName>
        <fullName evidence="1">N-acetyltransferase domain-containing protein</fullName>
    </recommendedName>
</protein>
<evidence type="ECO:0000313" key="2">
    <source>
        <dbReference type="EMBL" id="AFZ60815.1"/>
    </source>
</evidence>
<dbReference type="GO" id="GO:0016747">
    <property type="term" value="F:acyltransferase activity, transferring groups other than amino-acyl groups"/>
    <property type="evidence" value="ECO:0007669"/>
    <property type="project" value="InterPro"/>
</dbReference>
<evidence type="ECO:0000313" key="3">
    <source>
        <dbReference type="Proteomes" id="UP000010474"/>
    </source>
</evidence>
<sequence length="133" mass="15382">MELEIRSIDIGDQDDYDFIKSNIDLSLYSRIFDLIIKTIKEGIHPDVSKLIVLILEIEKERIGFIFGESNYLEYIFVSPKYRGLGCGSLLLQKYCNVKGNADLDYDKIVYPGNIAFINMLYNFKKKRSLIGQL</sequence>
<dbReference type="Pfam" id="PF13508">
    <property type="entry name" value="Acetyltransf_7"/>
    <property type="match status" value="1"/>
</dbReference>
<dbReference type="CDD" id="cd04301">
    <property type="entry name" value="NAT_SF"/>
    <property type="match status" value="1"/>
</dbReference>
<dbReference type="Proteomes" id="UP000010474">
    <property type="component" value="Chromosome"/>
</dbReference>
<organism evidence="2 3">
    <name type="scientific">Anabaena cylindrica (strain ATCC 27899 / PCC 7122)</name>
    <dbReference type="NCBI Taxonomy" id="272123"/>
    <lineage>
        <taxon>Bacteria</taxon>
        <taxon>Bacillati</taxon>
        <taxon>Cyanobacteriota</taxon>
        <taxon>Cyanophyceae</taxon>
        <taxon>Nostocales</taxon>
        <taxon>Nostocaceae</taxon>
        <taxon>Anabaena</taxon>
    </lineage>
</organism>
<dbReference type="EMBL" id="CP003659">
    <property type="protein sequence ID" value="AFZ60815.1"/>
    <property type="molecule type" value="Genomic_DNA"/>
</dbReference>
<dbReference type="Gene3D" id="3.40.630.30">
    <property type="match status" value="1"/>
</dbReference>
<dbReference type="RefSeq" id="WP_015217427.1">
    <property type="nucleotide sequence ID" value="NC_019771.1"/>
</dbReference>
<dbReference type="InterPro" id="IPR016181">
    <property type="entry name" value="Acyl_CoA_acyltransferase"/>
</dbReference>
<dbReference type="eggNOG" id="COG0454">
    <property type="taxonomic scope" value="Bacteria"/>
</dbReference>
<dbReference type="PROSITE" id="PS51186">
    <property type="entry name" value="GNAT"/>
    <property type="match status" value="1"/>
</dbReference>
<name>K9ZR30_ANACC</name>
<dbReference type="HOGENOM" id="CLU_1902291_0_0_3"/>
<gene>
    <name evidence="2" type="ordered locus">Anacy_5503</name>
</gene>
<proteinExistence type="predicted"/>
<evidence type="ECO:0000259" key="1">
    <source>
        <dbReference type="PROSITE" id="PS51186"/>
    </source>
</evidence>
<dbReference type="SUPFAM" id="SSF55729">
    <property type="entry name" value="Acyl-CoA N-acyltransferases (Nat)"/>
    <property type="match status" value="1"/>
</dbReference>
<feature type="domain" description="N-acetyltransferase" evidence="1">
    <location>
        <begin position="3"/>
        <end position="133"/>
    </location>
</feature>
<dbReference type="STRING" id="272123.Anacy_5503"/>